<feature type="compositionally biased region" description="Basic and acidic residues" evidence="3">
    <location>
        <begin position="426"/>
        <end position="437"/>
    </location>
</feature>
<accession>A0A8D0NF68</accession>
<evidence type="ECO:0000256" key="3">
    <source>
        <dbReference type="SAM" id="MobiDB-lite"/>
    </source>
</evidence>
<gene>
    <name evidence="4" type="primary">CCDC9B</name>
</gene>
<feature type="compositionally biased region" description="Polar residues" evidence="3">
    <location>
        <begin position="521"/>
        <end position="550"/>
    </location>
</feature>
<dbReference type="PANTHER" id="PTHR15635">
    <property type="entry name" value="COILED-COIL DOMAIN CONTAINING PROTEIN 9"/>
    <property type="match status" value="1"/>
</dbReference>
<proteinExistence type="predicted"/>
<dbReference type="InterPro" id="IPR029336">
    <property type="entry name" value="DUF4594"/>
</dbReference>
<feature type="compositionally biased region" description="Low complexity" evidence="3">
    <location>
        <begin position="449"/>
        <end position="466"/>
    </location>
</feature>
<protein>
    <submittedName>
        <fullName evidence="4">Coiled-coil domain containing 9B</fullName>
    </submittedName>
</protein>
<dbReference type="Ensembl" id="ENSSSCT00015040367.1">
    <property type="protein sequence ID" value="ENSSSCP00015015957.1"/>
    <property type="gene ID" value="ENSSSCG00015030378.1"/>
</dbReference>
<dbReference type="Pfam" id="PF15266">
    <property type="entry name" value="DUF4594"/>
    <property type="match status" value="1"/>
</dbReference>
<name>A0A8D0NF68_PIG</name>
<evidence type="ECO:0000256" key="1">
    <source>
        <dbReference type="ARBA" id="ARBA00022553"/>
    </source>
</evidence>
<evidence type="ECO:0000313" key="4">
    <source>
        <dbReference type="Ensembl" id="ENSSSCP00015015957.1"/>
    </source>
</evidence>
<feature type="compositionally biased region" description="Basic and acidic residues" evidence="3">
    <location>
        <begin position="268"/>
        <end position="277"/>
    </location>
</feature>
<evidence type="ECO:0000256" key="2">
    <source>
        <dbReference type="ARBA" id="ARBA00023054"/>
    </source>
</evidence>
<feature type="region of interest" description="Disordered" evidence="3">
    <location>
        <begin position="1"/>
        <end position="24"/>
    </location>
</feature>
<feature type="region of interest" description="Disordered" evidence="3">
    <location>
        <begin position="233"/>
        <end position="298"/>
    </location>
</feature>
<evidence type="ECO:0000313" key="5">
    <source>
        <dbReference type="Proteomes" id="UP000694726"/>
    </source>
</evidence>
<feature type="compositionally biased region" description="Low complexity" evidence="3">
    <location>
        <begin position="473"/>
        <end position="487"/>
    </location>
</feature>
<dbReference type="AlphaFoldDB" id="A0A8D0NF68"/>
<feature type="compositionally biased region" description="Basic and acidic residues" evidence="3">
    <location>
        <begin position="398"/>
        <end position="419"/>
    </location>
</feature>
<organism evidence="4 5">
    <name type="scientific">Sus scrofa</name>
    <name type="common">Pig</name>
    <dbReference type="NCBI Taxonomy" id="9823"/>
    <lineage>
        <taxon>Eukaryota</taxon>
        <taxon>Metazoa</taxon>
        <taxon>Chordata</taxon>
        <taxon>Craniata</taxon>
        <taxon>Vertebrata</taxon>
        <taxon>Euteleostomi</taxon>
        <taxon>Mammalia</taxon>
        <taxon>Eutheria</taxon>
        <taxon>Laurasiatheria</taxon>
        <taxon>Artiodactyla</taxon>
        <taxon>Suina</taxon>
        <taxon>Suidae</taxon>
        <taxon>Sus</taxon>
    </lineage>
</organism>
<feature type="compositionally biased region" description="Low complexity" evidence="3">
    <location>
        <begin position="283"/>
        <end position="298"/>
    </location>
</feature>
<dbReference type="Proteomes" id="UP000694726">
    <property type="component" value="Unplaced"/>
</dbReference>
<feature type="compositionally biased region" description="Low complexity" evidence="3">
    <location>
        <begin position="582"/>
        <end position="599"/>
    </location>
</feature>
<keyword evidence="1" id="KW-0597">Phosphoprotein</keyword>
<feature type="region of interest" description="Disordered" evidence="3">
    <location>
        <begin position="329"/>
        <end position="608"/>
    </location>
</feature>
<sequence>MHSAGPHGAESPMSRQEEKDAELDRRIVALRKKNQALLRRYQEIQEDRRQAEQGGIAVTTPELLRPDGLTVTISQVPGPRPLLAPIPKEALLKGDQTEASSCPFPASELCICAPKHRPLLNPKPRGHREVGAECKEERLRDRASLSECFGFPSSEMMGHCGVLGPWVASGLDNLMPLGKRVVSRNWARSTLGPGAANEMLEDEEAEAYIGTFCLGERVELAVTMENKAEAKRIVSEKPTRARNQGAEGSPGGGLGPSPSVQMAISSDSTRKGAREPRSPGLFSGPAPQQPAGGSPEAGWDYAQWKQEREQIDLARLARHRDAQGDWRRPWDLDKAKSTLQDSSKPREEGLARAGSTRGPRSHRKLQPPLLTPDGKGCTTRGGPHNRPLVALATRSKARGTERLTGRARRWEMKEGKEELESQEGTSDTRKTPNEKQHAQIQSRIELGRPTSDPATSPAPASVSPEGPKGELGGLPASPASPAASGPPQNTDLVPLDLSLGGANSPGPRESTCRLSPRPGAQESSVSWPDGSEQSLGWNQSQAEPEAQTCSGPPKEAGPLEPREGKSGKARAQQGLVPRSRPPRGGSQRARGTGGVRSRTGGPGPAGRC</sequence>
<reference evidence="4" key="1">
    <citation type="submission" date="2025-08" db="UniProtKB">
        <authorList>
            <consortium name="Ensembl"/>
        </authorList>
    </citation>
    <scope>IDENTIFICATION</scope>
</reference>
<feature type="compositionally biased region" description="Basic and acidic residues" evidence="3">
    <location>
        <begin position="15"/>
        <end position="24"/>
    </location>
</feature>
<dbReference type="PANTHER" id="PTHR15635:SF10">
    <property type="entry name" value="COILED-COIL DOMAIN-CONTAINING PROTEIN 9B"/>
    <property type="match status" value="1"/>
</dbReference>
<keyword evidence="2" id="KW-0175">Coiled coil</keyword>